<keyword evidence="3" id="KW-1185">Reference proteome</keyword>
<dbReference type="EMBL" id="ML977314">
    <property type="protein sequence ID" value="KAF2119817.1"/>
    <property type="molecule type" value="Genomic_DNA"/>
</dbReference>
<organism evidence="2 3">
    <name type="scientific">Lophiotrema nucula</name>
    <dbReference type="NCBI Taxonomy" id="690887"/>
    <lineage>
        <taxon>Eukaryota</taxon>
        <taxon>Fungi</taxon>
        <taxon>Dikarya</taxon>
        <taxon>Ascomycota</taxon>
        <taxon>Pezizomycotina</taxon>
        <taxon>Dothideomycetes</taxon>
        <taxon>Pleosporomycetidae</taxon>
        <taxon>Pleosporales</taxon>
        <taxon>Lophiotremataceae</taxon>
        <taxon>Lophiotrema</taxon>
    </lineage>
</organism>
<reference evidence="2" key="1">
    <citation type="journal article" date="2020" name="Stud. Mycol.">
        <title>101 Dothideomycetes genomes: a test case for predicting lifestyles and emergence of pathogens.</title>
        <authorList>
            <person name="Haridas S."/>
            <person name="Albert R."/>
            <person name="Binder M."/>
            <person name="Bloem J."/>
            <person name="Labutti K."/>
            <person name="Salamov A."/>
            <person name="Andreopoulos B."/>
            <person name="Baker S."/>
            <person name="Barry K."/>
            <person name="Bills G."/>
            <person name="Bluhm B."/>
            <person name="Cannon C."/>
            <person name="Castanera R."/>
            <person name="Culley D."/>
            <person name="Daum C."/>
            <person name="Ezra D."/>
            <person name="Gonzalez J."/>
            <person name="Henrissat B."/>
            <person name="Kuo A."/>
            <person name="Liang C."/>
            <person name="Lipzen A."/>
            <person name="Lutzoni F."/>
            <person name="Magnuson J."/>
            <person name="Mondo S."/>
            <person name="Nolan M."/>
            <person name="Ohm R."/>
            <person name="Pangilinan J."/>
            <person name="Park H.-J."/>
            <person name="Ramirez L."/>
            <person name="Alfaro M."/>
            <person name="Sun H."/>
            <person name="Tritt A."/>
            <person name="Yoshinaga Y."/>
            <person name="Zwiers L.-H."/>
            <person name="Turgeon B."/>
            <person name="Goodwin S."/>
            <person name="Spatafora J."/>
            <person name="Crous P."/>
            <person name="Grigoriev I."/>
        </authorList>
    </citation>
    <scope>NUCLEOTIDE SEQUENCE</scope>
    <source>
        <strain evidence="2">CBS 627.86</strain>
    </source>
</reference>
<accession>A0A6A5ZLV4</accession>
<feature type="compositionally biased region" description="Basic and acidic residues" evidence="1">
    <location>
        <begin position="1"/>
        <end position="22"/>
    </location>
</feature>
<feature type="region of interest" description="Disordered" evidence="1">
    <location>
        <begin position="384"/>
        <end position="415"/>
    </location>
</feature>
<feature type="region of interest" description="Disordered" evidence="1">
    <location>
        <begin position="1"/>
        <end position="33"/>
    </location>
</feature>
<dbReference type="AlphaFoldDB" id="A0A6A5ZLV4"/>
<gene>
    <name evidence="2" type="ORF">BDV96DRAFT_566152</name>
</gene>
<dbReference type="Proteomes" id="UP000799770">
    <property type="component" value="Unassembled WGS sequence"/>
</dbReference>
<feature type="compositionally biased region" description="Basic and acidic residues" evidence="1">
    <location>
        <begin position="395"/>
        <end position="415"/>
    </location>
</feature>
<feature type="region of interest" description="Disordered" evidence="1">
    <location>
        <begin position="62"/>
        <end position="93"/>
    </location>
</feature>
<name>A0A6A5ZLV4_9PLEO</name>
<proteinExistence type="predicted"/>
<evidence type="ECO:0000313" key="2">
    <source>
        <dbReference type="EMBL" id="KAF2119817.1"/>
    </source>
</evidence>
<dbReference type="OrthoDB" id="3485856at2759"/>
<evidence type="ECO:0000313" key="3">
    <source>
        <dbReference type="Proteomes" id="UP000799770"/>
    </source>
</evidence>
<sequence>MDWSESKFSRDEVDRCSPEDPRVGPQGLYPDRKMNEVSAVLPSGLLGATQEPSAKALAHTNGNHVHSGAQHNFSQVPPANKSEPSSTSNNIGFRSSSINQIIRDIEEIRQGTTPLADGQASPSYRLSEREYGELERRIALDTSLKAFAEEQLRFNYSKRTGYFTIKMTGGPKHENTVGGVVNALKLKIENLRNSENSKHREFAHKINLNKTTGAVKLKECKYVPDILFQHKSCRRPGVIIEVADTQTPKELAVKAWEYLVYSCANIQVVYGIDIQNATLSSWRYRIDNDTLVAYKVLDGKPFRDSDGPVADTSLVIRLKDFARASISEAELGEDGDYELILTAGDLCRILEDAEQDEKLGKRYDDDISSGDDFLPDAVMLGKMPPWPGESLLPNDEEKYTKLEEDDENRSAGKDADYVDAKRRVHLRNG</sequence>
<evidence type="ECO:0008006" key="4">
    <source>
        <dbReference type="Google" id="ProtNLM"/>
    </source>
</evidence>
<evidence type="ECO:0000256" key="1">
    <source>
        <dbReference type="SAM" id="MobiDB-lite"/>
    </source>
</evidence>
<protein>
    <recommendedName>
        <fullName evidence="4">Restriction endonuclease domain-containing protein</fullName>
    </recommendedName>
</protein>